<evidence type="ECO:0000313" key="1">
    <source>
        <dbReference type="EMBL" id="AEW22144.1"/>
    </source>
</evidence>
<dbReference type="EMBL" id="CP003191">
    <property type="protein sequence ID" value="AEW22144.1"/>
    <property type="molecule type" value="Genomic_DNA"/>
</dbReference>
<dbReference type="KEGG" id="tfo:BFO_3335"/>
<proteinExistence type="predicted"/>
<accession>G8UJF2</accession>
<dbReference type="PATRIC" id="fig|203275.8.peg.2882"/>
<name>G8UJF2_TANFA</name>
<protein>
    <submittedName>
        <fullName evidence="1">Uncharacterized protein</fullName>
    </submittedName>
</protein>
<evidence type="ECO:0000313" key="2">
    <source>
        <dbReference type="Proteomes" id="UP000005436"/>
    </source>
</evidence>
<keyword evidence="2" id="KW-1185">Reference proteome</keyword>
<dbReference type="AlphaFoldDB" id="G8UJF2"/>
<organism evidence="1 2">
    <name type="scientific">Tannerella forsythia (strain ATCC 43037 / JCM 10827 / CCUG 21028 A / KCTC 5666 / FDC 338)</name>
    <name type="common">Bacteroides forsythus</name>
    <dbReference type="NCBI Taxonomy" id="203275"/>
    <lineage>
        <taxon>Bacteria</taxon>
        <taxon>Pseudomonadati</taxon>
        <taxon>Bacteroidota</taxon>
        <taxon>Bacteroidia</taxon>
        <taxon>Bacteroidales</taxon>
        <taxon>Tannerellaceae</taxon>
        <taxon>Tannerella</taxon>
    </lineage>
</organism>
<dbReference type="HOGENOM" id="CLU_3158750_0_0_10"/>
<sequence>MRDLRRCVYKLDSLMSLFSGTRFETDYRNARIIVDLGTRKKKEEGPQP</sequence>
<dbReference type="Proteomes" id="UP000005436">
    <property type="component" value="Chromosome"/>
</dbReference>
<gene>
    <name evidence="1" type="ordered locus">BFO_3335</name>
</gene>
<reference evidence="2" key="1">
    <citation type="submission" date="2011-12" db="EMBL/GenBank/DDBJ databases">
        <title>Complete sequence of Tannerella forsythia ATCC 43037.</title>
        <authorList>
            <person name="Dewhirst F."/>
            <person name="Tanner A."/>
            <person name="Izard J."/>
            <person name="Brinkac L."/>
            <person name="Durkin A.S."/>
            <person name="Hostetler J."/>
            <person name="Shetty J."/>
            <person name="Torralba M."/>
            <person name="Gill S."/>
            <person name="Nelson K."/>
        </authorList>
    </citation>
    <scope>NUCLEOTIDE SEQUENCE [LARGE SCALE GENOMIC DNA]</scope>
    <source>
        <strain evidence="2">ATCC 43037 / JCM 10827 / CCUG 33226 / KCTC 5666 / FDC 338</strain>
    </source>
</reference>